<dbReference type="EMBL" id="BK015301">
    <property type="protein sequence ID" value="DAE00290.1"/>
    <property type="molecule type" value="Genomic_DNA"/>
</dbReference>
<evidence type="ECO:0000313" key="1">
    <source>
        <dbReference type="EMBL" id="DAE00290.1"/>
    </source>
</evidence>
<organism evidence="1">
    <name type="scientific">Myoviridae sp. ctLnO19</name>
    <dbReference type="NCBI Taxonomy" id="2825085"/>
    <lineage>
        <taxon>Viruses</taxon>
        <taxon>Duplodnaviria</taxon>
        <taxon>Heunggongvirae</taxon>
        <taxon>Uroviricota</taxon>
        <taxon>Caudoviricetes</taxon>
    </lineage>
</organism>
<protein>
    <submittedName>
        <fullName evidence="1">Uncharacterized protein</fullName>
    </submittedName>
</protein>
<proteinExistence type="predicted"/>
<sequence length="126" mass="14149">MKRLFVGKSIPEVIEELEKDVIVKIRKELVDSIEFSVKRAGTSTKDILVNFTYSKGGVRLNDLVQAVLHTEETEEGTISISNYGYVVNEIADQYQHCIDKLDLATLGEIHAKKLVSRLNRLMGVDA</sequence>
<reference evidence="1" key="1">
    <citation type="journal article" date="2021" name="Proc. Natl. Acad. Sci. U.S.A.">
        <title>A Catalog of Tens of Thousands of Viruses from Human Metagenomes Reveals Hidden Associations with Chronic Diseases.</title>
        <authorList>
            <person name="Tisza M.J."/>
            <person name="Buck C.B."/>
        </authorList>
    </citation>
    <scope>NUCLEOTIDE SEQUENCE</scope>
    <source>
        <strain evidence="1">CtLnO19</strain>
    </source>
</reference>
<name>A0A8S5P002_9CAUD</name>
<accession>A0A8S5P002</accession>